<feature type="active site" description="Proton donor/acceptor" evidence="4">
    <location>
        <position position="140"/>
    </location>
</feature>
<accession>A0A4R5N7I5</accession>
<dbReference type="EMBL" id="PUFI01000015">
    <property type="protein sequence ID" value="TDG67492.1"/>
    <property type="molecule type" value="Genomic_DNA"/>
</dbReference>
<dbReference type="AlphaFoldDB" id="A0A4R5N7I5"/>
<dbReference type="InterPro" id="IPR023365">
    <property type="entry name" value="Sortase_dom-sf"/>
</dbReference>
<organism evidence="5 6">
    <name type="scientific">Leuconostoc fallax</name>
    <dbReference type="NCBI Taxonomy" id="1251"/>
    <lineage>
        <taxon>Bacteria</taxon>
        <taxon>Bacillati</taxon>
        <taxon>Bacillota</taxon>
        <taxon>Bacilli</taxon>
        <taxon>Lactobacillales</taxon>
        <taxon>Lactobacillaceae</taxon>
        <taxon>Leuconostoc</taxon>
    </lineage>
</organism>
<dbReference type="GO" id="GO:0008234">
    <property type="term" value="F:cysteine-type peptidase activity"/>
    <property type="evidence" value="ECO:0007669"/>
    <property type="project" value="UniProtKB-KW"/>
</dbReference>
<dbReference type="InterPro" id="IPR042007">
    <property type="entry name" value="Sortase_A"/>
</dbReference>
<proteinExistence type="predicted"/>
<dbReference type="Pfam" id="PF04203">
    <property type="entry name" value="Sortase"/>
    <property type="match status" value="1"/>
</dbReference>
<dbReference type="SUPFAM" id="SSF63817">
    <property type="entry name" value="Sortase"/>
    <property type="match status" value="1"/>
</dbReference>
<dbReference type="Gene3D" id="2.40.260.10">
    <property type="entry name" value="Sortase"/>
    <property type="match status" value="1"/>
</dbReference>
<sequence length="247" mass="27706">MPMLKKKTKNSKLKTSLFWLSIILLLVLSLVLIFNRQIAYFTVKHYQPQLTTKSVATAKKEKTKQKNFNWSKVHALTPQQILAARTSAKDTQYIGLVAVPEIGVNLPIAKGTTDRNLSLGAGTLYQNQKMGSGNYALASHFVQGKSYKDLLFSPIYYKGKVGQKIYLTDLSHVYTYCCTTVKTVQPTDVAVTYPVSGKKIVTLITCDYTAERGRVIMQGELIKTTTWQQTSKQIQQQLSAKQKTLSE</sequence>
<dbReference type="CDD" id="cd06165">
    <property type="entry name" value="Sortase_A"/>
    <property type="match status" value="1"/>
</dbReference>
<dbReference type="InterPro" id="IPR005754">
    <property type="entry name" value="Sortase"/>
</dbReference>
<dbReference type="Proteomes" id="UP000295681">
    <property type="component" value="Unassembled WGS sequence"/>
</dbReference>
<dbReference type="GO" id="GO:0006508">
    <property type="term" value="P:proteolysis"/>
    <property type="evidence" value="ECO:0007669"/>
    <property type="project" value="UniProtKB-KW"/>
</dbReference>
<evidence type="ECO:0000313" key="6">
    <source>
        <dbReference type="Proteomes" id="UP000295681"/>
    </source>
</evidence>
<feature type="active site" description="Acyl-thioester intermediate" evidence="4">
    <location>
        <position position="206"/>
    </location>
</feature>
<keyword evidence="2" id="KW-0378">Hydrolase</keyword>
<gene>
    <name evidence="5" type="ORF">C5L23_001291</name>
</gene>
<reference evidence="5 6" key="1">
    <citation type="journal article" date="2019" name="Appl. Microbiol. Biotechnol.">
        <title>Uncovering carbohydrate metabolism through a genotype-phenotype association study of 56 lactic acid bacteria genomes.</title>
        <authorList>
            <person name="Buron-Moles G."/>
            <person name="Chailyan A."/>
            <person name="Dolejs I."/>
            <person name="Forster J."/>
            <person name="Miks M.H."/>
        </authorList>
    </citation>
    <scope>NUCLEOTIDE SEQUENCE [LARGE SCALE GENOMIC DNA]</scope>
    <source>
        <strain evidence="5 6">ATCC 700006</strain>
    </source>
</reference>
<evidence type="ECO:0000256" key="1">
    <source>
        <dbReference type="ARBA" id="ARBA00022670"/>
    </source>
</evidence>
<comment type="caution">
    <text evidence="5">The sequence shown here is derived from an EMBL/GenBank/DDBJ whole genome shotgun (WGS) entry which is preliminary data.</text>
</comment>
<evidence type="ECO:0000256" key="2">
    <source>
        <dbReference type="ARBA" id="ARBA00022801"/>
    </source>
</evidence>
<keyword evidence="6" id="KW-1185">Reference proteome</keyword>
<evidence type="ECO:0000256" key="4">
    <source>
        <dbReference type="PIRSR" id="PIRSR605754-1"/>
    </source>
</evidence>
<dbReference type="STRING" id="907931.GCA_000165675_01588"/>
<evidence type="ECO:0000313" key="5">
    <source>
        <dbReference type="EMBL" id="TDG67492.1"/>
    </source>
</evidence>
<evidence type="ECO:0008006" key="7">
    <source>
        <dbReference type="Google" id="ProtNLM"/>
    </source>
</evidence>
<evidence type="ECO:0000256" key="3">
    <source>
        <dbReference type="ARBA" id="ARBA00022807"/>
    </source>
</evidence>
<protein>
    <recommendedName>
        <fullName evidence="7">Sortase</fullName>
    </recommendedName>
</protein>
<keyword evidence="3" id="KW-0788">Thiol protease</keyword>
<keyword evidence="1" id="KW-0645">Protease</keyword>
<name>A0A4R5N7I5_9LACO</name>
<dbReference type="NCBIfam" id="TIGR01076">
    <property type="entry name" value="sortase_fam"/>
    <property type="match status" value="1"/>
</dbReference>